<feature type="region of interest" description="Disordered" evidence="1">
    <location>
        <begin position="141"/>
        <end position="168"/>
    </location>
</feature>
<proteinExistence type="predicted"/>
<feature type="domain" description="X-Tfes XVIPCD" evidence="2">
    <location>
        <begin position="173"/>
        <end position="221"/>
    </location>
</feature>
<dbReference type="Pfam" id="PF20410">
    <property type="entry name" value="X-Tfes_XVIPCD"/>
    <property type="match status" value="1"/>
</dbReference>
<organism evidence="3 4">
    <name type="scientific">Stenotrophomonas oahuensis</name>
    <dbReference type="NCBI Taxonomy" id="3003271"/>
    <lineage>
        <taxon>Bacteria</taxon>
        <taxon>Pseudomonadati</taxon>
        <taxon>Pseudomonadota</taxon>
        <taxon>Gammaproteobacteria</taxon>
        <taxon>Lysobacterales</taxon>
        <taxon>Lysobacteraceae</taxon>
        <taxon>Stenotrophomonas</taxon>
    </lineage>
</organism>
<evidence type="ECO:0000313" key="4">
    <source>
        <dbReference type="Proteomes" id="UP001302072"/>
    </source>
</evidence>
<name>A0ABY9YQK4_9GAMM</name>
<accession>A0ABY9YQK4</accession>
<sequence>MTDKAVLGIHSQIDPRTQGSFNQFIDGHAWLTVSRNGQTQFYGLWPDNHPLTPDNGAGSDIRVGMEARFRPDASRYFALNEEQVHHLEAALSENVEWGYTNTCASWATDTLHKVTGQKLEASEFVLTDTPRELIDVIRNAERLQPSSPTRPNTPLEAPQEPSSARSLSDISERLHQQAIDGVHRLDASLGREPDAASERMAASLAHLARSTGFSQIDHVLLVDPPMRHRNRRTCSSCRECWVRRRTGVRT</sequence>
<gene>
    <name evidence="3" type="ORF">PDM29_02575</name>
</gene>
<reference evidence="3 4" key="1">
    <citation type="submission" date="2022-12" db="EMBL/GenBank/DDBJ databases">
        <title>Two new species, Stenotrophomonas aracearum and Stenotrophomonas oahuensis, isolated from Anthurium (Araceae family) in Hawaii.</title>
        <authorList>
            <person name="Chunag S.C."/>
            <person name="Dobhal S."/>
            <person name="Alvarez A."/>
            <person name="Arif M."/>
        </authorList>
    </citation>
    <scope>NUCLEOTIDE SEQUENCE [LARGE SCALE GENOMIC DNA]</scope>
    <source>
        <strain evidence="3 4">A5586</strain>
    </source>
</reference>
<dbReference type="EMBL" id="CP115541">
    <property type="protein sequence ID" value="WNH53177.1"/>
    <property type="molecule type" value="Genomic_DNA"/>
</dbReference>
<evidence type="ECO:0000313" key="3">
    <source>
        <dbReference type="EMBL" id="WNH53177.1"/>
    </source>
</evidence>
<protein>
    <recommendedName>
        <fullName evidence="2">X-Tfes XVIPCD domain-containing protein</fullName>
    </recommendedName>
</protein>
<dbReference type="InterPro" id="IPR046519">
    <property type="entry name" value="X-Tfes_XVIPCD"/>
</dbReference>
<evidence type="ECO:0000259" key="2">
    <source>
        <dbReference type="Pfam" id="PF20410"/>
    </source>
</evidence>
<keyword evidence="4" id="KW-1185">Reference proteome</keyword>
<dbReference type="Proteomes" id="UP001302072">
    <property type="component" value="Chromosome"/>
</dbReference>
<dbReference type="RefSeq" id="WP_311192340.1">
    <property type="nucleotide sequence ID" value="NZ_CP115541.1"/>
</dbReference>
<evidence type="ECO:0000256" key="1">
    <source>
        <dbReference type="SAM" id="MobiDB-lite"/>
    </source>
</evidence>